<feature type="region of interest" description="Disordered" evidence="1">
    <location>
        <begin position="326"/>
        <end position="461"/>
    </location>
</feature>
<accession>A0A561VQU2</accession>
<feature type="compositionally biased region" description="Pro residues" evidence="1">
    <location>
        <begin position="155"/>
        <end position="184"/>
    </location>
</feature>
<sequence>MVDPETGLPPGMTRGILELAAERLAAARAARSAAEPPKTGEPAGEAAAESPQAARPATTRRLRGARPSPPEPSESGPCHPGTKTPGPLESDPHHPGTRTPGPLKSDPHHPGTQTPEPPSADPPPAQPADPAATGALAGRVARRRPINRPTRPAAVAPPPAQHPPVAPADFRPPPYEAPATPPPSTADQVAAYEAPVAPPSTADRAAAYEAPTAPPADPALAHEVAAGRPPLAAIGRSQAHESPVQPADLTPGAASTTAAPAMLSPADAQPALPANPYDTAEFPQIVADQVYFEEPAEEAHDAAWFWSTPEQPPVGLPESVRIPDGLWHPAEQDYPDGLDQPTREQPVYVDPPAPEQAIPHQTAPERPVGPRFTGPVPGPAADTPAVATDHAVPAAAAPSVESDGTVSAVESDRAAPAVESGRAAPAVESGRAAPAVESGRAAPAVESGRAAPAVESGRAAPAVDIDRAAPAAGGPAGEPLTGRRLLRRRSRVTFVAYLLVVALVLVVGHELQDRQLTGVADREAAPPAADREAAPPPAGPVGAAPQPGPAGEGAATEAERRGSVQGAPPAAGEETGRAGDFRYVRTRGPVLGEAGRLQRFRVAVEETVDGVEPDDFAASVDDILGDERSWIGGGKVRLRRVPGSGAGADFTVYLATPATSERMCATGGLHTDGFTSCRLPGRVVINAERWADAIPDYAGDIGRYRQYVINHEVGHQLGHGHEACPGRGRPAPVMLPQTYGLGGCIPHAWPYRDGKRYSGEPRP</sequence>
<organism evidence="3 4">
    <name type="scientific">Actinoplanes teichomyceticus</name>
    <dbReference type="NCBI Taxonomy" id="1867"/>
    <lineage>
        <taxon>Bacteria</taxon>
        <taxon>Bacillati</taxon>
        <taxon>Actinomycetota</taxon>
        <taxon>Actinomycetes</taxon>
        <taxon>Micromonosporales</taxon>
        <taxon>Micromonosporaceae</taxon>
        <taxon>Actinoplanes</taxon>
    </lineage>
</organism>
<name>A0A561VQU2_ACTTI</name>
<dbReference type="RefSeq" id="WP_244940665.1">
    <property type="nucleotide sequence ID" value="NZ_VIWY01000004.1"/>
</dbReference>
<dbReference type="EMBL" id="VIWY01000004">
    <property type="protein sequence ID" value="TWG13961.1"/>
    <property type="molecule type" value="Genomic_DNA"/>
</dbReference>
<feature type="region of interest" description="Disordered" evidence="1">
    <location>
        <begin position="24"/>
        <end position="259"/>
    </location>
</feature>
<feature type="compositionally biased region" description="Basic and acidic residues" evidence="1">
    <location>
        <begin position="520"/>
        <end position="533"/>
    </location>
</feature>
<feature type="compositionally biased region" description="Low complexity" evidence="1">
    <location>
        <begin position="128"/>
        <end position="137"/>
    </location>
</feature>
<dbReference type="InterPro" id="IPR022603">
    <property type="entry name" value="DUF3152"/>
</dbReference>
<reference evidence="3 4" key="1">
    <citation type="submission" date="2019-06" db="EMBL/GenBank/DDBJ databases">
        <title>Sequencing the genomes of 1000 actinobacteria strains.</title>
        <authorList>
            <person name="Klenk H.-P."/>
        </authorList>
    </citation>
    <scope>NUCLEOTIDE SEQUENCE [LARGE SCALE GENOMIC DNA]</scope>
    <source>
        <strain evidence="3 4">DSM 43866</strain>
    </source>
</reference>
<dbReference type="SUPFAM" id="SSF55486">
    <property type="entry name" value="Metalloproteases ('zincins'), catalytic domain"/>
    <property type="match status" value="1"/>
</dbReference>
<evidence type="ECO:0000256" key="1">
    <source>
        <dbReference type="SAM" id="MobiDB-lite"/>
    </source>
</evidence>
<feature type="compositionally biased region" description="Low complexity" evidence="1">
    <location>
        <begin position="384"/>
        <end position="400"/>
    </location>
</feature>
<dbReference type="Pfam" id="PF11350">
    <property type="entry name" value="DUF3152"/>
    <property type="match status" value="1"/>
</dbReference>
<feature type="compositionally biased region" description="Pro residues" evidence="1">
    <location>
        <begin position="115"/>
        <end position="127"/>
    </location>
</feature>
<gene>
    <name evidence="3" type="ORF">FHX34_104254</name>
</gene>
<feature type="domain" description="DUF3152" evidence="2">
    <location>
        <begin position="577"/>
        <end position="741"/>
    </location>
</feature>
<proteinExistence type="predicted"/>
<feature type="compositionally biased region" description="Low complexity" evidence="1">
    <location>
        <begin position="249"/>
        <end position="259"/>
    </location>
</feature>
<keyword evidence="4" id="KW-1185">Reference proteome</keyword>
<evidence type="ECO:0000259" key="2">
    <source>
        <dbReference type="Pfam" id="PF11350"/>
    </source>
</evidence>
<dbReference type="AlphaFoldDB" id="A0A561VQU2"/>
<feature type="compositionally biased region" description="Low complexity" evidence="1">
    <location>
        <begin position="202"/>
        <end position="211"/>
    </location>
</feature>
<evidence type="ECO:0000313" key="3">
    <source>
        <dbReference type="EMBL" id="TWG13961.1"/>
    </source>
</evidence>
<evidence type="ECO:0000313" key="4">
    <source>
        <dbReference type="Proteomes" id="UP000320239"/>
    </source>
</evidence>
<protein>
    <submittedName>
        <fullName evidence="3">Uncharacterized protein DUF3152</fullName>
    </submittedName>
</protein>
<dbReference type="Proteomes" id="UP000320239">
    <property type="component" value="Unassembled WGS sequence"/>
</dbReference>
<comment type="caution">
    <text evidence="3">The sequence shown here is derived from an EMBL/GenBank/DDBJ whole genome shotgun (WGS) entry which is preliminary data.</text>
</comment>
<feature type="region of interest" description="Disordered" evidence="1">
    <location>
        <begin position="515"/>
        <end position="581"/>
    </location>
</feature>
<feature type="compositionally biased region" description="Low complexity" evidence="1">
    <location>
        <begin position="24"/>
        <end position="57"/>
    </location>
</feature>